<reference evidence="5" key="1">
    <citation type="submission" date="2020-10" db="EMBL/GenBank/DDBJ databases">
        <title>Phylogeny of dyella-like bacteria.</title>
        <authorList>
            <person name="Fu J."/>
        </authorList>
    </citation>
    <scope>NUCLEOTIDE SEQUENCE</scope>
    <source>
        <strain evidence="5">DHOC52</strain>
    </source>
</reference>
<evidence type="ECO:0000256" key="4">
    <source>
        <dbReference type="RuleBase" id="RU362030"/>
    </source>
</evidence>
<dbReference type="InterPro" id="IPR007213">
    <property type="entry name" value="Ppm1/Ppm2/Tcmp"/>
</dbReference>
<dbReference type="GO" id="GO:0008168">
    <property type="term" value="F:methyltransferase activity"/>
    <property type="evidence" value="ECO:0007669"/>
    <property type="project" value="UniProtKB-KW"/>
</dbReference>
<keyword evidence="2 4" id="KW-0489">Methyltransferase</keyword>
<protein>
    <recommendedName>
        <fullName evidence="4">S-adenosyl-L-methionine-dependent methyltransferase</fullName>
        <ecNumber evidence="4">2.1.1.-</ecNumber>
    </recommendedName>
</protein>
<dbReference type="PANTHER" id="PTHR43619:SF2">
    <property type="entry name" value="S-ADENOSYL-L-METHIONINE-DEPENDENT METHYLTRANSFERASES SUPERFAMILY PROTEIN"/>
    <property type="match status" value="1"/>
</dbReference>
<dbReference type="GO" id="GO:0032259">
    <property type="term" value="P:methylation"/>
    <property type="evidence" value="ECO:0007669"/>
    <property type="project" value="UniProtKB-KW"/>
</dbReference>
<keyword evidence="3" id="KW-0808">Transferase</keyword>
<dbReference type="Gene3D" id="3.40.50.150">
    <property type="entry name" value="Vaccinia Virus protein VP39"/>
    <property type="match status" value="1"/>
</dbReference>
<accession>A0ABS2K5Y7</accession>
<keyword evidence="4" id="KW-0949">S-adenosyl-L-methionine</keyword>
<evidence type="ECO:0000256" key="1">
    <source>
        <dbReference type="ARBA" id="ARBA00008138"/>
    </source>
</evidence>
<comment type="caution">
    <text evidence="5">The sequence shown here is derived from an EMBL/GenBank/DDBJ whole genome shotgun (WGS) entry which is preliminary data.</text>
</comment>
<proteinExistence type="inferred from homology"/>
<dbReference type="EC" id="2.1.1.-" evidence="4"/>
<dbReference type="NCBIfam" id="TIGR00027">
    <property type="entry name" value="mthyl_TIGR00027"/>
    <property type="match status" value="1"/>
</dbReference>
<organism evidence="5 6">
    <name type="scientific">Dyella flava</name>
    <dbReference type="NCBI Taxonomy" id="1920170"/>
    <lineage>
        <taxon>Bacteria</taxon>
        <taxon>Pseudomonadati</taxon>
        <taxon>Pseudomonadota</taxon>
        <taxon>Gammaproteobacteria</taxon>
        <taxon>Lysobacterales</taxon>
        <taxon>Rhodanobacteraceae</taxon>
        <taxon>Dyella</taxon>
    </lineage>
</organism>
<comment type="function">
    <text evidence="4">Exhibits S-adenosyl-L-methionine-dependent methyltransferase activity.</text>
</comment>
<evidence type="ECO:0000313" key="5">
    <source>
        <dbReference type="EMBL" id="MBM7126470.1"/>
    </source>
</evidence>
<dbReference type="SUPFAM" id="SSF53335">
    <property type="entry name" value="S-adenosyl-L-methionine-dependent methyltransferases"/>
    <property type="match status" value="1"/>
</dbReference>
<evidence type="ECO:0000256" key="2">
    <source>
        <dbReference type="ARBA" id="ARBA00022603"/>
    </source>
</evidence>
<evidence type="ECO:0000256" key="3">
    <source>
        <dbReference type="ARBA" id="ARBA00022679"/>
    </source>
</evidence>
<dbReference type="PANTHER" id="PTHR43619">
    <property type="entry name" value="S-ADENOSYL-L-METHIONINE-DEPENDENT METHYLTRANSFERASE YKTD-RELATED"/>
    <property type="match status" value="1"/>
</dbReference>
<dbReference type="InterPro" id="IPR029063">
    <property type="entry name" value="SAM-dependent_MTases_sf"/>
</dbReference>
<dbReference type="Pfam" id="PF04072">
    <property type="entry name" value="LCM"/>
    <property type="match status" value="1"/>
</dbReference>
<dbReference type="Proteomes" id="UP001430149">
    <property type="component" value="Unassembled WGS sequence"/>
</dbReference>
<gene>
    <name evidence="5" type="ORF">ISP19_13900</name>
</gene>
<dbReference type="RefSeq" id="WP_204683020.1">
    <property type="nucleotide sequence ID" value="NZ_BSNR01000004.1"/>
</dbReference>
<keyword evidence="6" id="KW-1185">Reference proteome</keyword>
<sequence>MTMTPENIIRTGEPSRTALLVALQRAAHQLLDEPIVLEDPLALPILGAETEAAMREDPYQYNEPMMRGLRAALVVRSRVAEDELAHAVQAGVRQYVVLGAGLDTFAYRNPHGKTGLRVFEVDHPSTQQWKRRCLSQAGIPVPENLIYAPVDFEHGTLGQGLTEAGFRSDQAACFSWLGVTMYLTEAAIMETLGFVACLPQGSSICFDYRVPASMLNPIERVIGEVMGQRAAAAGEPWVSAFDPQVLQQQLLDLGFSEAETCTPDVLNRRYLYRRKDGLRTGGRVMCARV</sequence>
<comment type="similarity">
    <text evidence="1 4">Belongs to the UPF0677 family.</text>
</comment>
<name>A0ABS2K5Y7_9GAMM</name>
<evidence type="ECO:0000313" key="6">
    <source>
        <dbReference type="Proteomes" id="UP001430149"/>
    </source>
</evidence>
<dbReference type="EMBL" id="JADIKE010000037">
    <property type="protein sequence ID" value="MBM7126470.1"/>
    <property type="molecule type" value="Genomic_DNA"/>
</dbReference>
<dbReference type="InterPro" id="IPR011610">
    <property type="entry name" value="SAM_mthyl_Trfase_ML2640-like"/>
</dbReference>